<dbReference type="InterPro" id="IPR009057">
    <property type="entry name" value="Homeodomain-like_sf"/>
</dbReference>
<dbReference type="GO" id="GO:0000976">
    <property type="term" value="F:transcription cis-regulatory region binding"/>
    <property type="evidence" value="ECO:0007669"/>
    <property type="project" value="TreeGrafter"/>
</dbReference>
<gene>
    <name evidence="6" type="ORF">GFB56_10380</name>
</gene>
<keyword evidence="7" id="KW-1185">Reference proteome</keyword>
<protein>
    <submittedName>
        <fullName evidence="6">TetR family transcriptional regulator</fullName>
    </submittedName>
</protein>
<evidence type="ECO:0000259" key="5">
    <source>
        <dbReference type="PROSITE" id="PS50977"/>
    </source>
</evidence>
<evidence type="ECO:0000313" key="7">
    <source>
        <dbReference type="Proteomes" id="UP000744980"/>
    </source>
</evidence>
<dbReference type="AlphaFoldDB" id="A0AAW4FGM2"/>
<dbReference type="Gene3D" id="1.10.357.10">
    <property type="entry name" value="Tetracycline Repressor, domain 2"/>
    <property type="match status" value="1"/>
</dbReference>
<dbReference type="InterPro" id="IPR001647">
    <property type="entry name" value="HTH_TetR"/>
</dbReference>
<feature type="domain" description="HTH tetR-type" evidence="5">
    <location>
        <begin position="6"/>
        <end position="66"/>
    </location>
</feature>
<dbReference type="RefSeq" id="WP_203527774.1">
    <property type="nucleotide sequence ID" value="NZ_CP083371.1"/>
</dbReference>
<accession>A0AAW4FGM2</accession>
<dbReference type="PANTHER" id="PTHR30055">
    <property type="entry name" value="HTH-TYPE TRANSCRIPTIONAL REGULATOR RUTR"/>
    <property type="match status" value="1"/>
</dbReference>
<evidence type="ECO:0000256" key="4">
    <source>
        <dbReference type="PROSITE-ProRule" id="PRU00335"/>
    </source>
</evidence>
<reference evidence="6 7" key="1">
    <citation type="submission" date="2020-01" db="EMBL/GenBank/DDBJ databases">
        <title>Draft genome assembly of Ensifer adhaerens T173.</title>
        <authorList>
            <person name="Craig J.E."/>
            <person name="Stinchcombe J.R."/>
        </authorList>
    </citation>
    <scope>NUCLEOTIDE SEQUENCE [LARGE SCALE GENOMIC DNA]</scope>
    <source>
        <strain evidence="6 7">T173</strain>
    </source>
</reference>
<evidence type="ECO:0000256" key="3">
    <source>
        <dbReference type="ARBA" id="ARBA00023163"/>
    </source>
</evidence>
<dbReference type="GO" id="GO:0003700">
    <property type="term" value="F:DNA-binding transcription factor activity"/>
    <property type="evidence" value="ECO:0007669"/>
    <property type="project" value="TreeGrafter"/>
</dbReference>
<proteinExistence type="predicted"/>
<sequence>MPRPKTMPDEDVLAAALAIMHASGPEGLTFAALATGTGLSASTLVQRFENKQNLVRRTLLQAWDGLDRLTSELSANLPKTPEGAVDLLVGLSGGYGGIETYADGLRILREDLRDPALRARGARWRDALSQALDERLSGPSGPVPGIGLLMASHWQGALLWWSFDPQIPVADFVRQSLRRFVSVLATGASAPPLLEVLRD</sequence>
<dbReference type="EMBL" id="WXFA01000005">
    <property type="protein sequence ID" value="MBM3091223.1"/>
    <property type="molecule type" value="Genomic_DNA"/>
</dbReference>
<organism evidence="6 7">
    <name type="scientific">Ensifer canadensis</name>
    <dbReference type="NCBI Taxonomy" id="555315"/>
    <lineage>
        <taxon>Bacteria</taxon>
        <taxon>Pseudomonadati</taxon>
        <taxon>Pseudomonadota</taxon>
        <taxon>Alphaproteobacteria</taxon>
        <taxon>Hyphomicrobiales</taxon>
        <taxon>Rhizobiaceae</taxon>
        <taxon>Sinorhizobium/Ensifer group</taxon>
        <taxon>Ensifer</taxon>
    </lineage>
</organism>
<dbReference type="InterPro" id="IPR050109">
    <property type="entry name" value="HTH-type_TetR-like_transc_reg"/>
</dbReference>
<dbReference type="Proteomes" id="UP000744980">
    <property type="component" value="Unassembled WGS sequence"/>
</dbReference>
<name>A0AAW4FGM2_9HYPH</name>
<keyword evidence="3" id="KW-0804">Transcription</keyword>
<dbReference type="SUPFAM" id="SSF46689">
    <property type="entry name" value="Homeodomain-like"/>
    <property type="match status" value="1"/>
</dbReference>
<evidence type="ECO:0000256" key="2">
    <source>
        <dbReference type="ARBA" id="ARBA00023125"/>
    </source>
</evidence>
<dbReference type="PANTHER" id="PTHR30055:SF234">
    <property type="entry name" value="HTH-TYPE TRANSCRIPTIONAL REGULATOR BETI"/>
    <property type="match status" value="1"/>
</dbReference>
<evidence type="ECO:0000313" key="6">
    <source>
        <dbReference type="EMBL" id="MBM3091223.1"/>
    </source>
</evidence>
<feature type="DNA-binding region" description="H-T-H motif" evidence="4">
    <location>
        <begin position="29"/>
        <end position="48"/>
    </location>
</feature>
<dbReference type="PROSITE" id="PS50977">
    <property type="entry name" value="HTH_TETR_2"/>
    <property type="match status" value="1"/>
</dbReference>
<dbReference type="Pfam" id="PF00440">
    <property type="entry name" value="TetR_N"/>
    <property type="match status" value="1"/>
</dbReference>
<keyword evidence="1" id="KW-0805">Transcription regulation</keyword>
<comment type="caution">
    <text evidence="6">The sequence shown here is derived from an EMBL/GenBank/DDBJ whole genome shotgun (WGS) entry which is preliminary data.</text>
</comment>
<keyword evidence="2 4" id="KW-0238">DNA-binding</keyword>
<evidence type="ECO:0000256" key="1">
    <source>
        <dbReference type="ARBA" id="ARBA00023015"/>
    </source>
</evidence>